<protein>
    <submittedName>
        <fullName evidence="5">Aste57867_8368 protein</fullName>
    </submittedName>
</protein>
<dbReference type="EMBL" id="CAADRA010005122">
    <property type="protein sequence ID" value="VFT85254.1"/>
    <property type="molecule type" value="Genomic_DNA"/>
</dbReference>
<evidence type="ECO:0000313" key="5">
    <source>
        <dbReference type="EMBL" id="VFT85254.1"/>
    </source>
</evidence>
<feature type="compositionally biased region" description="Basic and acidic residues" evidence="2">
    <location>
        <begin position="139"/>
        <end position="148"/>
    </location>
</feature>
<dbReference type="GO" id="GO:0008270">
    <property type="term" value="F:zinc ion binding"/>
    <property type="evidence" value="ECO:0007669"/>
    <property type="project" value="UniProtKB-KW"/>
</dbReference>
<organism evidence="5 6">
    <name type="scientific">Aphanomyces stellatus</name>
    <dbReference type="NCBI Taxonomy" id="120398"/>
    <lineage>
        <taxon>Eukaryota</taxon>
        <taxon>Sar</taxon>
        <taxon>Stramenopiles</taxon>
        <taxon>Oomycota</taxon>
        <taxon>Saprolegniomycetes</taxon>
        <taxon>Saprolegniales</taxon>
        <taxon>Verrucalvaceae</taxon>
        <taxon>Aphanomyces</taxon>
    </lineage>
</organism>
<dbReference type="PANTHER" id="PTHR15315:SF26">
    <property type="entry name" value="E3 UBIQUITIN-PROTEIN LIGASE NRDP1"/>
    <property type="match status" value="1"/>
</dbReference>
<feature type="region of interest" description="Disordered" evidence="2">
    <location>
        <begin position="131"/>
        <end position="163"/>
    </location>
</feature>
<dbReference type="AlphaFoldDB" id="A0A485KK18"/>
<feature type="domain" description="RING-type" evidence="3">
    <location>
        <begin position="65"/>
        <end position="104"/>
    </location>
</feature>
<dbReference type="PANTHER" id="PTHR15315">
    <property type="entry name" value="RING FINGER PROTEIN 41, 151"/>
    <property type="match status" value="1"/>
</dbReference>
<reference evidence="4" key="2">
    <citation type="submission" date="2019-06" db="EMBL/GenBank/DDBJ databases">
        <title>Genomics analysis of Aphanomyces spp. identifies a new class of oomycete effector associated with host adaptation.</title>
        <authorList>
            <person name="Gaulin E."/>
        </authorList>
    </citation>
    <scope>NUCLEOTIDE SEQUENCE</scope>
    <source>
        <strain evidence="4">CBS 578.67</strain>
    </source>
</reference>
<name>A0A485KK18_9STRA</name>
<dbReference type="SUPFAM" id="SSF57850">
    <property type="entry name" value="RING/U-box"/>
    <property type="match status" value="1"/>
</dbReference>
<dbReference type="Gene3D" id="3.30.40.10">
    <property type="entry name" value="Zinc/RING finger domain, C3HC4 (zinc finger)"/>
    <property type="match status" value="1"/>
</dbReference>
<keyword evidence="1" id="KW-0863">Zinc-finger</keyword>
<dbReference type="PROSITE" id="PS50089">
    <property type="entry name" value="ZF_RING_2"/>
    <property type="match status" value="1"/>
</dbReference>
<reference evidence="5" key="1">
    <citation type="submission" date="2019-03" db="EMBL/GenBank/DDBJ databases">
        <authorList>
            <person name="Gaulin E."/>
            <person name="Dumas B."/>
        </authorList>
    </citation>
    <scope>NUCLEOTIDE SEQUENCE [LARGE SCALE GENOMIC DNA]</scope>
    <source>
        <strain evidence="5">CBS 568.67</strain>
    </source>
</reference>
<gene>
    <name evidence="5" type="primary">Aste57867_8368</name>
    <name evidence="4" type="ORF">As57867_008336</name>
    <name evidence="5" type="ORF">ASTE57867_8368</name>
</gene>
<dbReference type="OrthoDB" id="9049620at2759"/>
<evidence type="ECO:0000256" key="1">
    <source>
        <dbReference type="PROSITE-ProRule" id="PRU00175"/>
    </source>
</evidence>
<evidence type="ECO:0000256" key="2">
    <source>
        <dbReference type="SAM" id="MobiDB-lite"/>
    </source>
</evidence>
<evidence type="ECO:0000259" key="3">
    <source>
        <dbReference type="PROSITE" id="PS50089"/>
    </source>
</evidence>
<dbReference type="InterPro" id="IPR013083">
    <property type="entry name" value="Znf_RING/FYVE/PHD"/>
</dbReference>
<evidence type="ECO:0000313" key="4">
    <source>
        <dbReference type="EMBL" id="KAF0701145.1"/>
    </source>
</evidence>
<proteinExistence type="predicted"/>
<dbReference type="Proteomes" id="UP000332933">
    <property type="component" value="Unassembled WGS sequence"/>
</dbReference>
<accession>A0A485KK18</accession>
<dbReference type="InterPro" id="IPR001841">
    <property type="entry name" value="Znf_RING"/>
</dbReference>
<keyword evidence="1" id="KW-0862">Zinc</keyword>
<dbReference type="Pfam" id="PF13639">
    <property type="entry name" value="zf-RING_2"/>
    <property type="match status" value="1"/>
</dbReference>
<sequence length="404" mass="45688">MSNNGDNVDARDMALLSVRPLMETSDPTLCKGDCAMDSLRGGEDSARQLQLSSMRTDNLRRMLECIICMEYLTQATQTACCGTVFCKGCIGLWIRMYHSCPVCRKCQTVAQLTPARYVQRLALELKPDLCPSEASSDDNDAHDPLDTKDNDDDDDRRRNSSPVGVAALEPSMLRLGANLMRAHVSLFVSAHRLGYTRRPYYVRVRPRGTFTFHALETHDLLCTATRDLDDCVKILSPDQTYLARVHVRRGGNLYVATDSLERDIAALDYAPRHTVVVLPRVEHDARRDEYVVGTYTPRSRHDSLATQTRRPDAARVVHFVNSLTNERKDIRGFNAAEDDNMMWLVHASNTRALVLRPTANTTQQQQQQQYRVEFMRPVAPIQAFAIALAGIDRRRRFLKPHVAP</sequence>
<keyword evidence="6" id="KW-1185">Reference proteome</keyword>
<keyword evidence="1" id="KW-0479">Metal-binding</keyword>
<evidence type="ECO:0000313" key="6">
    <source>
        <dbReference type="Proteomes" id="UP000332933"/>
    </source>
</evidence>
<dbReference type="EMBL" id="VJMH01005101">
    <property type="protein sequence ID" value="KAF0701145.1"/>
    <property type="molecule type" value="Genomic_DNA"/>
</dbReference>